<dbReference type="AlphaFoldDB" id="A0A3B3DWZ9"/>
<organism evidence="2 3">
    <name type="scientific">Oryzias melastigma</name>
    <name type="common">Marine medaka</name>
    <dbReference type="NCBI Taxonomy" id="30732"/>
    <lineage>
        <taxon>Eukaryota</taxon>
        <taxon>Metazoa</taxon>
        <taxon>Chordata</taxon>
        <taxon>Craniata</taxon>
        <taxon>Vertebrata</taxon>
        <taxon>Euteleostomi</taxon>
        <taxon>Actinopterygii</taxon>
        <taxon>Neopterygii</taxon>
        <taxon>Teleostei</taxon>
        <taxon>Neoteleostei</taxon>
        <taxon>Acanthomorphata</taxon>
        <taxon>Ovalentaria</taxon>
        <taxon>Atherinomorphae</taxon>
        <taxon>Beloniformes</taxon>
        <taxon>Adrianichthyidae</taxon>
        <taxon>Oryziinae</taxon>
        <taxon>Oryzias</taxon>
    </lineage>
</organism>
<dbReference type="GeneTree" id="ENSGT01000000215368"/>
<protein>
    <submittedName>
        <fullName evidence="2">Uncharacterized protein</fullName>
    </submittedName>
</protein>
<keyword evidence="3" id="KW-1185">Reference proteome</keyword>
<reference evidence="2" key="1">
    <citation type="submission" date="2025-08" db="UniProtKB">
        <authorList>
            <consortium name="Ensembl"/>
        </authorList>
    </citation>
    <scope>IDENTIFICATION</scope>
</reference>
<name>A0A3B3DWZ9_ORYME</name>
<evidence type="ECO:0000313" key="2">
    <source>
        <dbReference type="Ensembl" id="ENSOMEP00000033855.1"/>
    </source>
</evidence>
<dbReference type="Ensembl" id="ENSOMET00000035222.1">
    <property type="protein sequence ID" value="ENSOMEP00000033855.1"/>
    <property type="gene ID" value="ENSOMEG00000000528.1"/>
</dbReference>
<dbReference type="PaxDb" id="30732-ENSOMEP00000033855"/>
<proteinExistence type="predicted"/>
<evidence type="ECO:0000313" key="3">
    <source>
        <dbReference type="Proteomes" id="UP000261560"/>
    </source>
</evidence>
<sequence>MRSLTLSLVWLFLCRSLDAMSLNGERTDKQDIRAEVREEALPKRVKRGWMWNQFSVMEEYTGTDNHVNYIHIYFIYFIYTFKLK</sequence>
<dbReference type="STRING" id="30732.ENSOMEP00000033855"/>
<keyword evidence="1" id="KW-0732">Signal</keyword>
<feature type="signal peptide" evidence="1">
    <location>
        <begin position="1"/>
        <end position="19"/>
    </location>
</feature>
<accession>A0A3B3DWZ9</accession>
<reference evidence="2" key="2">
    <citation type="submission" date="2025-09" db="UniProtKB">
        <authorList>
            <consortium name="Ensembl"/>
        </authorList>
    </citation>
    <scope>IDENTIFICATION</scope>
</reference>
<evidence type="ECO:0000256" key="1">
    <source>
        <dbReference type="SAM" id="SignalP"/>
    </source>
</evidence>
<dbReference type="Proteomes" id="UP000261560">
    <property type="component" value="Unplaced"/>
</dbReference>
<feature type="chain" id="PRO_5017422586" evidence="1">
    <location>
        <begin position="20"/>
        <end position="84"/>
    </location>
</feature>